<feature type="region of interest" description="Disordered" evidence="1">
    <location>
        <begin position="83"/>
        <end position="145"/>
    </location>
</feature>
<dbReference type="PANTHER" id="PTHR35872:SF2">
    <property type="entry name" value="INTEGRAL MEMBRANE PROTEIN (AFU_ORTHOLOGUE AFUA_5G07110)"/>
    <property type="match status" value="1"/>
</dbReference>
<keyword evidence="4" id="KW-1185">Reference proteome</keyword>
<feature type="transmembrane region" description="Helical" evidence="2">
    <location>
        <begin position="397"/>
        <end position="418"/>
    </location>
</feature>
<feature type="transmembrane region" description="Helical" evidence="2">
    <location>
        <begin position="365"/>
        <end position="391"/>
    </location>
</feature>
<feature type="compositionally biased region" description="Polar residues" evidence="1">
    <location>
        <begin position="135"/>
        <end position="145"/>
    </location>
</feature>
<gene>
    <name evidence="3" type="ORF">EV356DRAFT_438779</name>
</gene>
<dbReference type="PANTHER" id="PTHR35872">
    <property type="entry name" value="INTEGRAL MEMBRANE PROTEIN (AFU_ORTHOLOGUE AFUA_5G07110)"/>
    <property type="match status" value="1"/>
</dbReference>
<keyword evidence="2" id="KW-0472">Membrane</keyword>
<dbReference type="EMBL" id="ML991772">
    <property type="protein sequence ID" value="KAF2239655.1"/>
    <property type="molecule type" value="Genomic_DNA"/>
</dbReference>
<evidence type="ECO:0000313" key="4">
    <source>
        <dbReference type="Proteomes" id="UP000800092"/>
    </source>
</evidence>
<evidence type="ECO:0000256" key="1">
    <source>
        <dbReference type="SAM" id="MobiDB-lite"/>
    </source>
</evidence>
<keyword evidence="2" id="KW-1133">Transmembrane helix</keyword>
<dbReference type="OrthoDB" id="3365211at2759"/>
<proteinExistence type="predicted"/>
<sequence length="545" mass="60801">MPSPNMLRRASAAVGSAIGFGAKRNSTTTDISETPAVAPNNEYESQLVDILDVVDPEVSTLSTLTNVQNSLFIPDLGPLFNRRPTYTLSRRPTDSQPPAGPPPVRPPTIHEIDTTSTGEKAESPTSETGGEKPSMTRSNTLSTITSTVSESRYAVKPENFSFEGWSAEDKAEINDHVRHQMHSRRSKFKRGWRGFKQYVRKPLGLFVTVYATLITLFGLAWVLFLIGWINVGGRRDYIINVIDNVLVALFAIIGDGLAPFRAVDTYHMAFIAHYHHLTWRLRNEKALPKLHDHNDLPSLRPTNFDIEASADPATIAAEAEEKEEMTVLTPKQQQKLQHHQDKFSKSHTFYKPHETETHHAFPLRLLVAVVVLLDCHSLLQIALGTCTWSISYHVRPFALTTVILCCSITCNITAGIVISIGDRMTRKKDVIERMFRQELTEHAIKKLEKRKEKEKQRNRELDRSALPTTVHEESEPGSPSERHRGDPMERAGTRKKGAEGAVLPMVRVDGAEGSAPQTPGASSVGQQAPIMERSKPVERTVYEGT</sequence>
<feature type="compositionally biased region" description="Polar residues" evidence="1">
    <location>
        <begin position="114"/>
        <end position="128"/>
    </location>
</feature>
<feature type="region of interest" description="Disordered" evidence="1">
    <location>
        <begin position="448"/>
        <end position="545"/>
    </location>
</feature>
<dbReference type="InterPro" id="IPR021369">
    <property type="entry name" value="DUF2985"/>
</dbReference>
<dbReference type="AlphaFoldDB" id="A0A6A6HNF8"/>
<evidence type="ECO:0008006" key="5">
    <source>
        <dbReference type="Google" id="ProtNLM"/>
    </source>
</evidence>
<dbReference type="Proteomes" id="UP000800092">
    <property type="component" value="Unassembled WGS sequence"/>
</dbReference>
<dbReference type="Pfam" id="PF11204">
    <property type="entry name" value="DUF2985"/>
    <property type="match status" value="1"/>
</dbReference>
<feature type="compositionally biased region" description="Polar residues" evidence="1">
    <location>
        <begin position="84"/>
        <end position="96"/>
    </location>
</feature>
<keyword evidence="2" id="KW-0812">Transmembrane</keyword>
<feature type="compositionally biased region" description="Basic and acidic residues" evidence="1">
    <location>
        <begin position="532"/>
        <end position="545"/>
    </location>
</feature>
<name>A0A6A6HNF8_VIRVR</name>
<feature type="transmembrane region" description="Helical" evidence="2">
    <location>
        <begin position="203"/>
        <end position="231"/>
    </location>
</feature>
<evidence type="ECO:0000313" key="3">
    <source>
        <dbReference type="EMBL" id="KAF2239655.1"/>
    </source>
</evidence>
<feature type="transmembrane region" description="Helical" evidence="2">
    <location>
        <begin position="237"/>
        <end position="258"/>
    </location>
</feature>
<feature type="compositionally biased region" description="Polar residues" evidence="1">
    <location>
        <begin position="515"/>
        <end position="526"/>
    </location>
</feature>
<protein>
    <recommendedName>
        <fullName evidence="5">Integral membrane protein</fullName>
    </recommendedName>
</protein>
<evidence type="ECO:0000256" key="2">
    <source>
        <dbReference type="SAM" id="Phobius"/>
    </source>
</evidence>
<accession>A0A6A6HNF8</accession>
<feature type="compositionally biased region" description="Basic and acidic residues" evidence="1">
    <location>
        <begin position="470"/>
        <end position="498"/>
    </location>
</feature>
<feature type="compositionally biased region" description="Basic and acidic residues" evidence="1">
    <location>
        <begin position="448"/>
        <end position="463"/>
    </location>
</feature>
<organism evidence="3 4">
    <name type="scientific">Viridothelium virens</name>
    <name type="common">Speckled blister lichen</name>
    <name type="synonym">Trypethelium virens</name>
    <dbReference type="NCBI Taxonomy" id="1048519"/>
    <lineage>
        <taxon>Eukaryota</taxon>
        <taxon>Fungi</taxon>
        <taxon>Dikarya</taxon>
        <taxon>Ascomycota</taxon>
        <taxon>Pezizomycotina</taxon>
        <taxon>Dothideomycetes</taxon>
        <taxon>Dothideomycetes incertae sedis</taxon>
        <taxon>Trypetheliales</taxon>
        <taxon>Trypetheliaceae</taxon>
        <taxon>Viridothelium</taxon>
    </lineage>
</organism>
<reference evidence="3" key="1">
    <citation type="journal article" date="2020" name="Stud. Mycol.">
        <title>101 Dothideomycetes genomes: a test case for predicting lifestyles and emergence of pathogens.</title>
        <authorList>
            <person name="Haridas S."/>
            <person name="Albert R."/>
            <person name="Binder M."/>
            <person name="Bloem J."/>
            <person name="Labutti K."/>
            <person name="Salamov A."/>
            <person name="Andreopoulos B."/>
            <person name="Baker S."/>
            <person name="Barry K."/>
            <person name="Bills G."/>
            <person name="Bluhm B."/>
            <person name="Cannon C."/>
            <person name="Castanera R."/>
            <person name="Culley D."/>
            <person name="Daum C."/>
            <person name="Ezra D."/>
            <person name="Gonzalez J."/>
            <person name="Henrissat B."/>
            <person name="Kuo A."/>
            <person name="Liang C."/>
            <person name="Lipzen A."/>
            <person name="Lutzoni F."/>
            <person name="Magnuson J."/>
            <person name="Mondo S."/>
            <person name="Nolan M."/>
            <person name="Ohm R."/>
            <person name="Pangilinan J."/>
            <person name="Park H.-J."/>
            <person name="Ramirez L."/>
            <person name="Alfaro M."/>
            <person name="Sun H."/>
            <person name="Tritt A."/>
            <person name="Yoshinaga Y."/>
            <person name="Zwiers L.-H."/>
            <person name="Turgeon B."/>
            <person name="Goodwin S."/>
            <person name="Spatafora J."/>
            <person name="Crous P."/>
            <person name="Grigoriev I."/>
        </authorList>
    </citation>
    <scope>NUCLEOTIDE SEQUENCE</scope>
    <source>
        <strain evidence="3">Tuck. ex Michener</strain>
    </source>
</reference>